<dbReference type="Pfam" id="PF00578">
    <property type="entry name" value="AhpC-TSA"/>
    <property type="match status" value="1"/>
</dbReference>
<gene>
    <name evidence="2" type="ORF">IAB76_01515</name>
</gene>
<dbReference type="InterPro" id="IPR013766">
    <property type="entry name" value="Thioredoxin_domain"/>
</dbReference>
<dbReference type="Gene3D" id="3.40.30.10">
    <property type="entry name" value="Glutaredoxin"/>
    <property type="match status" value="1"/>
</dbReference>
<dbReference type="InterPro" id="IPR050553">
    <property type="entry name" value="Thioredoxin_ResA/DsbE_sf"/>
</dbReference>
<dbReference type="PANTHER" id="PTHR42852">
    <property type="entry name" value="THIOL:DISULFIDE INTERCHANGE PROTEIN DSBE"/>
    <property type="match status" value="1"/>
</dbReference>
<dbReference type="PROSITE" id="PS51352">
    <property type="entry name" value="THIOREDOXIN_2"/>
    <property type="match status" value="1"/>
</dbReference>
<protein>
    <submittedName>
        <fullName evidence="2">TlpA family protein disulfide reductase</fullName>
    </submittedName>
</protein>
<reference evidence="2" key="2">
    <citation type="journal article" date="2021" name="PeerJ">
        <title>Extensive microbial diversity within the chicken gut microbiome revealed by metagenomics and culture.</title>
        <authorList>
            <person name="Gilroy R."/>
            <person name="Ravi A."/>
            <person name="Getino M."/>
            <person name="Pursley I."/>
            <person name="Horton D.L."/>
            <person name="Alikhan N.F."/>
            <person name="Baker D."/>
            <person name="Gharbi K."/>
            <person name="Hall N."/>
            <person name="Watson M."/>
            <person name="Adriaenssens E.M."/>
            <person name="Foster-Nyarko E."/>
            <person name="Jarju S."/>
            <person name="Secka A."/>
            <person name="Antonio M."/>
            <person name="Oren A."/>
            <person name="Chaudhuri R.R."/>
            <person name="La Ragione R."/>
            <person name="Hildebrand F."/>
            <person name="Pallen M.J."/>
        </authorList>
    </citation>
    <scope>NUCLEOTIDE SEQUENCE</scope>
    <source>
        <strain evidence="2">B3-1481</strain>
    </source>
</reference>
<sequence>MRLMKKFLAAIPAAMLLVSCIREGRPGSEIAPGDRLPDFVVEMNDGSLVSTASLEGSVSLIMFFNTGCPDCREELPAVQRIYDEFGSCVRIVCISREEGRAGIEAYWRENGLTLPYSAQEDREVYELFAGSGVPRVYVSSPDLVVRNVYDDDPIAGYDELAADIRGLLPSGGLQIE</sequence>
<name>A0A9D9NNC3_9BACT</name>
<accession>A0A9D9NNC3</accession>
<evidence type="ECO:0000313" key="3">
    <source>
        <dbReference type="Proteomes" id="UP000823769"/>
    </source>
</evidence>
<comment type="caution">
    <text evidence="2">The sequence shown here is derived from an EMBL/GenBank/DDBJ whole genome shotgun (WGS) entry which is preliminary data.</text>
</comment>
<dbReference type="AlphaFoldDB" id="A0A9D9NNC3"/>
<evidence type="ECO:0000313" key="2">
    <source>
        <dbReference type="EMBL" id="MBO8479780.1"/>
    </source>
</evidence>
<dbReference type="InterPro" id="IPR036249">
    <property type="entry name" value="Thioredoxin-like_sf"/>
</dbReference>
<reference evidence="2" key="1">
    <citation type="submission" date="2020-10" db="EMBL/GenBank/DDBJ databases">
        <authorList>
            <person name="Gilroy R."/>
        </authorList>
    </citation>
    <scope>NUCLEOTIDE SEQUENCE</scope>
    <source>
        <strain evidence="2">B3-1481</strain>
    </source>
</reference>
<dbReference type="SUPFAM" id="SSF52833">
    <property type="entry name" value="Thioredoxin-like"/>
    <property type="match status" value="1"/>
</dbReference>
<dbReference type="GO" id="GO:0016491">
    <property type="term" value="F:oxidoreductase activity"/>
    <property type="evidence" value="ECO:0007669"/>
    <property type="project" value="InterPro"/>
</dbReference>
<dbReference type="GO" id="GO:0016209">
    <property type="term" value="F:antioxidant activity"/>
    <property type="evidence" value="ECO:0007669"/>
    <property type="project" value="InterPro"/>
</dbReference>
<dbReference type="Proteomes" id="UP000823769">
    <property type="component" value="Unassembled WGS sequence"/>
</dbReference>
<dbReference type="EMBL" id="JADILW010000024">
    <property type="protein sequence ID" value="MBO8479780.1"/>
    <property type="molecule type" value="Genomic_DNA"/>
</dbReference>
<feature type="domain" description="Thioredoxin" evidence="1">
    <location>
        <begin position="30"/>
        <end position="169"/>
    </location>
</feature>
<dbReference type="PROSITE" id="PS51257">
    <property type="entry name" value="PROKAR_LIPOPROTEIN"/>
    <property type="match status" value="1"/>
</dbReference>
<dbReference type="CDD" id="cd02966">
    <property type="entry name" value="TlpA_like_family"/>
    <property type="match status" value="1"/>
</dbReference>
<dbReference type="InterPro" id="IPR000866">
    <property type="entry name" value="AhpC/TSA"/>
</dbReference>
<organism evidence="2 3">
    <name type="scientific">Candidatus Cryptobacteroides avistercoris</name>
    <dbReference type="NCBI Taxonomy" id="2840758"/>
    <lineage>
        <taxon>Bacteria</taxon>
        <taxon>Pseudomonadati</taxon>
        <taxon>Bacteroidota</taxon>
        <taxon>Bacteroidia</taxon>
        <taxon>Bacteroidales</taxon>
        <taxon>Candidatus Cryptobacteroides</taxon>
    </lineage>
</organism>
<proteinExistence type="predicted"/>
<evidence type="ECO:0000259" key="1">
    <source>
        <dbReference type="PROSITE" id="PS51352"/>
    </source>
</evidence>
<dbReference type="PANTHER" id="PTHR42852:SF17">
    <property type="entry name" value="THIOREDOXIN-LIKE PROTEIN HI_1115"/>
    <property type="match status" value="1"/>
</dbReference>